<organism evidence="6 7">
    <name type="scientific">Asticcacaulis excentricus</name>
    <dbReference type="NCBI Taxonomy" id="78587"/>
    <lineage>
        <taxon>Bacteria</taxon>
        <taxon>Pseudomonadati</taxon>
        <taxon>Pseudomonadota</taxon>
        <taxon>Alphaproteobacteria</taxon>
        <taxon>Caulobacterales</taxon>
        <taxon>Caulobacteraceae</taxon>
        <taxon>Asticcacaulis</taxon>
    </lineage>
</organism>
<evidence type="ECO:0000256" key="1">
    <source>
        <dbReference type="ARBA" id="ARBA00022490"/>
    </source>
</evidence>
<comment type="similarity">
    <text evidence="4">Belongs to the PNP synthase family.</text>
</comment>
<dbReference type="NCBIfam" id="NF003624">
    <property type="entry name" value="PRK05265.1-2"/>
    <property type="match status" value="1"/>
</dbReference>
<evidence type="ECO:0000313" key="6">
    <source>
        <dbReference type="EMBL" id="BBF82241.1"/>
    </source>
</evidence>
<dbReference type="GO" id="GO:0008615">
    <property type="term" value="P:pyridoxine biosynthetic process"/>
    <property type="evidence" value="ECO:0007669"/>
    <property type="project" value="UniProtKB-UniRule"/>
</dbReference>
<dbReference type="InterPro" id="IPR013785">
    <property type="entry name" value="Aldolase_TIM"/>
</dbReference>
<feature type="binding site" evidence="4">
    <location>
        <begin position="221"/>
        <end position="222"/>
    </location>
    <ligand>
        <name>3-amino-2-oxopropyl phosphate</name>
        <dbReference type="ChEBI" id="CHEBI:57279"/>
    </ligand>
</feature>
<gene>
    <name evidence="4" type="primary">pdxJ</name>
    <name evidence="6" type="ORF">EM6_2873</name>
</gene>
<dbReference type="OrthoDB" id="9806590at2"/>
<reference evidence="7" key="1">
    <citation type="journal article" date="2017" name="Biotechnol. Biofuels">
        <title>Evaluation of environmental bacterial communities as a factor affecting the growth of duckweed Lemna minor.</title>
        <authorList>
            <person name="Ishizawa H."/>
            <person name="Kuroda M."/>
            <person name="Morikawa M."/>
            <person name="Ike M."/>
        </authorList>
    </citation>
    <scope>NUCLEOTIDE SEQUENCE [LARGE SCALE GENOMIC DNA]</scope>
    <source>
        <strain evidence="7">M6</strain>
    </source>
</reference>
<dbReference type="InterPro" id="IPR004569">
    <property type="entry name" value="PyrdxlP_synth_PdxJ"/>
</dbReference>
<feature type="binding site" evidence="4">
    <location>
        <position position="200"/>
    </location>
    <ligand>
        <name>3-amino-2-oxopropyl phosphate</name>
        <dbReference type="ChEBI" id="CHEBI:57279"/>
    </ligand>
</feature>
<dbReference type="GO" id="GO:0005829">
    <property type="term" value="C:cytosol"/>
    <property type="evidence" value="ECO:0007669"/>
    <property type="project" value="TreeGrafter"/>
</dbReference>
<dbReference type="RefSeq" id="WP_126423843.1">
    <property type="nucleotide sequence ID" value="NZ_AP018828.1"/>
</dbReference>
<evidence type="ECO:0000313" key="7">
    <source>
        <dbReference type="Proteomes" id="UP000278756"/>
    </source>
</evidence>
<keyword evidence="1 4" id="KW-0963">Cytoplasm</keyword>
<name>A0A3G9G8J2_9CAUL</name>
<comment type="subunit">
    <text evidence="4">Homooctamer; tetramer of dimers.</text>
</comment>
<feature type="binding site" evidence="4">
    <location>
        <position position="20"/>
    </location>
    <ligand>
        <name>3-amino-2-oxopropyl phosphate</name>
        <dbReference type="ChEBI" id="CHEBI:57279"/>
    </ligand>
</feature>
<dbReference type="PANTHER" id="PTHR30456">
    <property type="entry name" value="PYRIDOXINE 5'-PHOSPHATE SYNTHASE"/>
    <property type="match status" value="1"/>
</dbReference>
<feature type="binding site" evidence="4">
    <location>
        <position position="9"/>
    </location>
    <ligand>
        <name>3-amino-2-oxopropyl phosphate</name>
        <dbReference type="ChEBI" id="CHEBI:57279"/>
    </ligand>
</feature>
<keyword evidence="3 4" id="KW-0664">Pyridoxine biosynthesis</keyword>
<dbReference type="NCBIfam" id="TIGR00559">
    <property type="entry name" value="pdxJ"/>
    <property type="match status" value="1"/>
</dbReference>
<proteinExistence type="inferred from homology"/>
<dbReference type="HAMAP" id="MF_00279">
    <property type="entry name" value="PdxJ"/>
    <property type="match status" value="1"/>
</dbReference>
<keyword evidence="2 4" id="KW-0808">Transferase</keyword>
<dbReference type="AlphaFoldDB" id="A0A3G9G8J2"/>
<feature type="active site" description="Proton acceptor" evidence="4">
    <location>
        <position position="75"/>
    </location>
</feature>
<feature type="site" description="Transition state stabilizer" evidence="4">
    <location>
        <position position="156"/>
    </location>
</feature>
<dbReference type="EMBL" id="AP018828">
    <property type="protein sequence ID" value="BBF82241.1"/>
    <property type="molecule type" value="Genomic_DNA"/>
</dbReference>
<dbReference type="Pfam" id="PF03740">
    <property type="entry name" value="PdxJ"/>
    <property type="match status" value="1"/>
</dbReference>
<protein>
    <recommendedName>
        <fullName evidence="4 5">Pyridoxine 5'-phosphate synthase</fullName>
        <shortName evidence="4">PNP synthase</shortName>
        <ecNumber evidence="4 5">2.6.99.2</ecNumber>
    </recommendedName>
</protein>
<feature type="binding site" evidence="4">
    <location>
        <position position="47"/>
    </location>
    <ligand>
        <name>1-deoxy-D-xylulose 5-phosphate</name>
        <dbReference type="ChEBI" id="CHEBI:57792"/>
    </ligand>
</feature>
<feature type="binding site" evidence="4">
    <location>
        <begin position="11"/>
        <end position="12"/>
    </location>
    <ligand>
        <name>1-deoxy-D-xylulose 5-phosphate</name>
        <dbReference type="ChEBI" id="CHEBI:57792"/>
    </ligand>
</feature>
<feature type="binding site" evidence="4">
    <location>
        <position position="105"/>
    </location>
    <ligand>
        <name>1-deoxy-D-xylulose 5-phosphate</name>
        <dbReference type="ChEBI" id="CHEBI:57792"/>
    </ligand>
</feature>
<accession>A0A3G9G8J2</accession>
<comment type="subcellular location">
    <subcellularLocation>
        <location evidence="4">Cytoplasm</location>
    </subcellularLocation>
</comment>
<feature type="active site" description="Proton donor" evidence="4">
    <location>
        <position position="199"/>
    </location>
</feature>
<evidence type="ECO:0000256" key="4">
    <source>
        <dbReference type="HAMAP-Rule" id="MF_00279"/>
    </source>
</evidence>
<sequence length="249" mass="27040">MNRIRLGINIDHIATVRNARGGHAPDPVRGARQVLEAGVDGITAHLREDRRHVLDKDIWALKAVCDAFGKPLNFEMAVTDEMIGIALDLKPHACCLVPERRQERTTEGGLDVAGNIDVVGPAVARLNAAGIRTSLFIATDPLQVSAASNIGAPVVEFHTGALCDAWREGERSIVESEMKKLEWAAHMAAEVGIEVHAGHGIDYDTVTFISRVPQIKELNIGHFLIGEAIFVGLEASVSRMRHLMDAARL</sequence>
<evidence type="ECO:0000256" key="2">
    <source>
        <dbReference type="ARBA" id="ARBA00022679"/>
    </source>
</evidence>
<dbReference type="NCBIfam" id="NF003625">
    <property type="entry name" value="PRK05265.1-3"/>
    <property type="match status" value="1"/>
</dbReference>
<dbReference type="Gene3D" id="3.20.20.70">
    <property type="entry name" value="Aldolase class I"/>
    <property type="match status" value="1"/>
</dbReference>
<evidence type="ECO:0000256" key="5">
    <source>
        <dbReference type="NCBIfam" id="TIGR00559"/>
    </source>
</evidence>
<comment type="pathway">
    <text evidence="4">Cofactor biosynthesis; pyridoxine 5'-phosphate biosynthesis; pyridoxine 5'-phosphate from D-erythrose 4-phosphate: step 5/5.</text>
</comment>
<dbReference type="NCBIfam" id="NF003627">
    <property type="entry name" value="PRK05265.1-5"/>
    <property type="match status" value="1"/>
</dbReference>
<dbReference type="CDD" id="cd00003">
    <property type="entry name" value="PNPsynthase"/>
    <property type="match status" value="1"/>
</dbReference>
<dbReference type="PANTHER" id="PTHR30456:SF0">
    <property type="entry name" value="PYRIDOXINE 5'-PHOSPHATE SYNTHASE"/>
    <property type="match status" value="1"/>
</dbReference>
<dbReference type="Proteomes" id="UP000278756">
    <property type="component" value="Chromosome 2"/>
</dbReference>
<evidence type="ECO:0000256" key="3">
    <source>
        <dbReference type="ARBA" id="ARBA00023096"/>
    </source>
</evidence>
<dbReference type="InterPro" id="IPR036130">
    <property type="entry name" value="Pyridoxine-5'_phos_synth"/>
</dbReference>
<dbReference type="EC" id="2.6.99.2" evidence="4 5"/>
<dbReference type="SUPFAM" id="SSF63892">
    <property type="entry name" value="Pyridoxine 5'-phosphate synthase"/>
    <property type="match status" value="1"/>
</dbReference>
<comment type="catalytic activity">
    <reaction evidence="4">
        <text>3-amino-2-oxopropyl phosphate + 1-deoxy-D-xylulose 5-phosphate = pyridoxine 5'-phosphate + phosphate + 2 H2O + H(+)</text>
        <dbReference type="Rhea" id="RHEA:15265"/>
        <dbReference type="ChEBI" id="CHEBI:15377"/>
        <dbReference type="ChEBI" id="CHEBI:15378"/>
        <dbReference type="ChEBI" id="CHEBI:43474"/>
        <dbReference type="ChEBI" id="CHEBI:57279"/>
        <dbReference type="ChEBI" id="CHEBI:57792"/>
        <dbReference type="ChEBI" id="CHEBI:58589"/>
        <dbReference type="EC" id="2.6.99.2"/>
    </reaction>
</comment>
<dbReference type="UniPathway" id="UPA00244">
    <property type="reaction ID" value="UER00313"/>
</dbReference>
<comment type="function">
    <text evidence="4">Catalyzes the complicated ring closure reaction between the two acyclic compounds 1-deoxy-D-xylulose-5-phosphate (DXP) and 3-amino-2-oxopropyl phosphate (1-amino-acetone-3-phosphate or AAP) to form pyridoxine 5'-phosphate (PNP) and inorganic phosphate.</text>
</comment>
<feature type="active site" description="Proton acceptor" evidence="4">
    <location>
        <position position="45"/>
    </location>
</feature>
<reference evidence="7" key="2">
    <citation type="journal article" date="2017" name="Plant Physiol. Biochem.">
        <title>Differential oxidative and antioxidative response of duckweed Lemna minor toward plant growth promoting/inhibiting bacteria.</title>
        <authorList>
            <person name="Ishizawa H."/>
            <person name="Kuroda M."/>
            <person name="Morikawa M."/>
            <person name="Ike M."/>
        </authorList>
    </citation>
    <scope>NUCLEOTIDE SEQUENCE [LARGE SCALE GENOMIC DNA]</scope>
    <source>
        <strain evidence="7">M6</strain>
    </source>
</reference>
<dbReference type="GO" id="GO:0033856">
    <property type="term" value="F:pyridoxine 5'-phosphate synthase activity"/>
    <property type="evidence" value="ECO:0007669"/>
    <property type="project" value="UniProtKB-UniRule"/>
</dbReference>
<feature type="binding site" evidence="4">
    <location>
        <position position="52"/>
    </location>
    <ligand>
        <name>1-deoxy-D-xylulose 5-phosphate</name>
        <dbReference type="ChEBI" id="CHEBI:57792"/>
    </ligand>
</feature>